<sequence length="437" mass="49168">MSSIRRLSGEESQSLYSFLKSEHRPLHEIVSEFNSNVSHTRHFTLCSYLLMLLEDKKVLNTTQRLIAFALIVDAYSSQELASNPFISFILNAACHAESEKVERAFILQLLGVDGSNRGKEFLKQSASDYVSGFDQSLHDFPPLDQLQKQFPDKVHLEQYQCLFKDGSVKNVVPDPDVPSNCDVDSPEFGLLPGIKPKIGSGDKDEAVVGLLSNLSLEGLSPHWIRPVPPRLPILDGELVWLNPDDNHDLMWDYGMCVDTSRGAAVRDLIAKALKGALAPAQQEQVLVELGNDPKLVYHCGLTPRKLPELVENNPLIAIDVLTKLINSPEIAEYFTVLVNMDMSLHSMEVVNRLTTTVELPSEFIHMYITNCISSCVNIKDKYMQNRLVRLVCVFLQSLIRNNIINVKDLFIEVQAFCIEFSRIREAAALFRLLKSLE</sequence>
<accession>A0A6A4R9Z9</accession>
<evidence type="ECO:0000256" key="6">
    <source>
        <dbReference type="ARBA" id="ARBA00023015"/>
    </source>
</evidence>
<dbReference type="GO" id="GO:0005737">
    <property type="term" value="C:cytoplasm"/>
    <property type="evidence" value="ECO:0007669"/>
    <property type="project" value="UniProtKB-SubCell"/>
</dbReference>
<reference evidence="11" key="1">
    <citation type="journal article" date="2020" name="Nat. Commun.">
        <title>Genome sequence of the cluster root forming white lupin.</title>
        <authorList>
            <person name="Hufnagel B."/>
            <person name="Marques A."/>
            <person name="Soriano A."/>
            <person name="Marques L."/>
            <person name="Divol F."/>
            <person name="Doumas P."/>
            <person name="Sallet E."/>
            <person name="Mancinotti D."/>
            <person name="Carrere S."/>
            <person name="Marande W."/>
            <person name="Arribat S."/>
            <person name="Keller J."/>
            <person name="Huneau C."/>
            <person name="Blein T."/>
            <person name="Aime D."/>
            <person name="Laguerre M."/>
            <person name="Taylor J."/>
            <person name="Schubert V."/>
            <person name="Nelson M."/>
            <person name="Geu-Flores F."/>
            <person name="Crespi M."/>
            <person name="Gallardo-Guerrero K."/>
            <person name="Delaux P.-M."/>
            <person name="Salse J."/>
            <person name="Berges H."/>
            <person name="Guyot R."/>
            <person name="Gouzy J."/>
            <person name="Peret B."/>
        </authorList>
    </citation>
    <scope>NUCLEOTIDE SEQUENCE [LARGE SCALE GENOMIC DNA]</scope>
    <source>
        <strain evidence="11">cv. Amiga</strain>
    </source>
</reference>
<dbReference type="GO" id="GO:0005634">
    <property type="term" value="C:nucleus"/>
    <property type="evidence" value="ECO:0007669"/>
    <property type="project" value="UniProtKB-SubCell"/>
</dbReference>
<comment type="similarity">
    <text evidence="3">Belongs to the CNOT11 family.</text>
</comment>
<keyword evidence="5" id="KW-0963">Cytoplasm</keyword>
<protein>
    <recommendedName>
        <fullName evidence="4">CCR4-NOT transcription complex subunit 11</fullName>
    </recommendedName>
</protein>
<dbReference type="Proteomes" id="UP000447434">
    <property type="component" value="Chromosome 1"/>
</dbReference>
<evidence type="ECO:0000256" key="3">
    <source>
        <dbReference type="ARBA" id="ARBA00008030"/>
    </source>
</evidence>
<name>A0A6A4R9Z9_LUPAL</name>
<dbReference type="GO" id="GO:0031047">
    <property type="term" value="P:regulatory ncRNA-mediated gene silencing"/>
    <property type="evidence" value="ECO:0007669"/>
    <property type="project" value="UniProtKB-KW"/>
</dbReference>
<keyword evidence="8" id="KW-0804">Transcription</keyword>
<keyword evidence="7" id="KW-0943">RNA-mediated gene silencing</keyword>
<evidence type="ECO:0000313" key="11">
    <source>
        <dbReference type="Proteomes" id="UP000447434"/>
    </source>
</evidence>
<evidence type="ECO:0000256" key="1">
    <source>
        <dbReference type="ARBA" id="ARBA00004123"/>
    </source>
</evidence>
<evidence type="ECO:0000256" key="9">
    <source>
        <dbReference type="ARBA" id="ARBA00023242"/>
    </source>
</evidence>
<comment type="subcellular location">
    <subcellularLocation>
        <location evidence="2">Cytoplasm</location>
    </subcellularLocation>
    <subcellularLocation>
        <location evidence="1">Nucleus</location>
    </subcellularLocation>
</comment>
<keyword evidence="11" id="KW-1185">Reference proteome</keyword>
<evidence type="ECO:0000256" key="2">
    <source>
        <dbReference type="ARBA" id="ARBA00004496"/>
    </source>
</evidence>
<dbReference type="Pfam" id="PF10155">
    <property type="entry name" value="CNOT11"/>
    <property type="match status" value="1"/>
</dbReference>
<dbReference type="PANTHER" id="PTHR15975">
    <property type="entry name" value="CCR4-NOT TRANSCRIPTION COMPLEX SUBUNIT 11"/>
    <property type="match status" value="1"/>
</dbReference>
<evidence type="ECO:0000256" key="7">
    <source>
        <dbReference type="ARBA" id="ARBA00023158"/>
    </source>
</evidence>
<organism evidence="10 11">
    <name type="scientific">Lupinus albus</name>
    <name type="common">White lupine</name>
    <name type="synonym">Lupinus termis</name>
    <dbReference type="NCBI Taxonomy" id="3870"/>
    <lineage>
        <taxon>Eukaryota</taxon>
        <taxon>Viridiplantae</taxon>
        <taxon>Streptophyta</taxon>
        <taxon>Embryophyta</taxon>
        <taxon>Tracheophyta</taxon>
        <taxon>Spermatophyta</taxon>
        <taxon>Magnoliopsida</taxon>
        <taxon>eudicotyledons</taxon>
        <taxon>Gunneridae</taxon>
        <taxon>Pentapetalae</taxon>
        <taxon>rosids</taxon>
        <taxon>fabids</taxon>
        <taxon>Fabales</taxon>
        <taxon>Fabaceae</taxon>
        <taxon>Papilionoideae</taxon>
        <taxon>50 kb inversion clade</taxon>
        <taxon>genistoids sensu lato</taxon>
        <taxon>core genistoids</taxon>
        <taxon>Genisteae</taxon>
        <taxon>Lupinus</taxon>
    </lineage>
</organism>
<keyword evidence="6" id="KW-0805">Transcription regulation</keyword>
<dbReference type="OrthoDB" id="10265389at2759"/>
<dbReference type="InterPro" id="IPR019312">
    <property type="entry name" value="CNOT11"/>
</dbReference>
<evidence type="ECO:0000256" key="8">
    <source>
        <dbReference type="ARBA" id="ARBA00023163"/>
    </source>
</evidence>
<dbReference type="PANTHER" id="PTHR15975:SF0">
    <property type="entry name" value="CCR4-NOT TRANSCRIPTION COMPLEX SUBUNIT 11"/>
    <property type="match status" value="1"/>
</dbReference>
<dbReference type="AlphaFoldDB" id="A0A6A4R9Z9"/>
<comment type="caution">
    <text evidence="10">The sequence shown here is derived from an EMBL/GenBank/DDBJ whole genome shotgun (WGS) entry which is preliminary data.</text>
</comment>
<dbReference type="GO" id="GO:0030014">
    <property type="term" value="C:CCR4-NOT complex"/>
    <property type="evidence" value="ECO:0007669"/>
    <property type="project" value="InterPro"/>
</dbReference>
<evidence type="ECO:0000256" key="5">
    <source>
        <dbReference type="ARBA" id="ARBA00022490"/>
    </source>
</evidence>
<keyword evidence="9" id="KW-0539">Nucleus</keyword>
<proteinExistence type="inferred from homology"/>
<evidence type="ECO:0000256" key="4">
    <source>
        <dbReference type="ARBA" id="ARBA00014872"/>
    </source>
</evidence>
<dbReference type="EMBL" id="WOCE01000001">
    <property type="protein sequence ID" value="KAE9622022.1"/>
    <property type="molecule type" value="Genomic_DNA"/>
</dbReference>
<gene>
    <name evidence="10" type="ORF">Lalb_Chr01g0020921</name>
</gene>
<evidence type="ECO:0000313" key="10">
    <source>
        <dbReference type="EMBL" id="KAE9622022.1"/>
    </source>
</evidence>